<dbReference type="InterPro" id="IPR016187">
    <property type="entry name" value="CTDL_fold"/>
</dbReference>
<evidence type="ECO:0000313" key="4">
    <source>
        <dbReference type="Proteomes" id="UP001652628"/>
    </source>
</evidence>
<dbReference type="Proteomes" id="UP001652628">
    <property type="component" value="Chromosome 2L"/>
</dbReference>
<keyword evidence="1" id="KW-1015">Disulfide bond</keyword>
<organism evidence="4 5">
    <name type="scientific">Drosophila suzukii</name>
    <name type="common">Spotted-wing drosophila fruit fly</name>
    <dbReference type="NCBI Taxonomy" id="28584"/>
    <lineage>
        <taxon>Eukaryota</taxon>
        <taxon>Metazoa</taxon>
        <taxon>Ecdysozoa</taxon>
        <taxon>Arthropoda</taxon>
        <taxon>Hexapoda</taxon>
        <taxon>Insecta</taxon>
        <taxon>Pterygota</taxon>
        <taxon>Neoptera</taxon>
        <taxon>Endopterygota</taxon>
        <taxon>Diptera</taxon>
        <taxon>Brachycera</taxon>
        <taxon>Muscomorpha</taxon>
        <taxon>Ephydroidea</taxon>
        <taxon>Drosophilidae</taxon>
        <taxon>Drosophila</taxon>
        <taxon>Sophophora</taxon>
    </lineage>
</organism>
<sequence>MLKKYVAILLAFVSIDLSLSFDKYTTEILNGNPHNMAIISSPFIKIYEGYYYFGQDSVNWYIAYENCRKLGSELVAFESNQEFDAVIGYIRSNLERTKFWTSGNDLGKTGTHKWFTNAQLISISRWAPRQPDNYKGVEHCIQFGYICGNSNDYQLDDNPCSASKNYVCEAPKQETISIVVWK</sequence>
<reference evidence="5" key="2">
    <citation type="submission" date="2025-08" db="UniProtKB">
        <authorList>
            <consortium name="RefSeq"/>
        </authorList>
    </citation>
    <scope>IDENTIFICATION</scope>
</reference>
<evidence type="ECO:0000256" key="1">
    <source>
        <dbReference type="ARBA" id="ARBA00023157"/>
    </source>
</evidence>
<feature type="signal peptide" evidence="2">
    <location>
        <begin position="1"/>
        <end position="20"/>
    </location>
</feature>
<dbReference type="Pfam" id="PF00059">
    <property type="entry name" value="Lectin_C"/>
    <property type="match status" value="1"/>
</dbReference>
<feature type="domain" description="C-type lectin" evidence="3">
    <location>
        <begin position="51"/>
        <end position="169"/>
    </location>
</feature>
<dbReference type="InterPro" id="IPR050111">
    <property type="entry name" value="C-type_lectin/snaclec_domain"/>
</dbReference>
<keyword evidence="2" id="KW-0732">Signal</keyword>
<evidence type="ECO:0000259" key="3">
    <source>
        <dbReference type="PROSITE" id="PS50041"/>
    </source>
</evidence>
<dbReference type="PROSITE" id="PS00615">
    <property type="entry name" value="C_TYPE_LECTIN_1"/>
    <property type="match status" value="1"/>
</dbReference>
<dbReference type="InterPro" id="IPR016186">
    <property type="entry name" value="C-type_lectin-like/link_sf"/>
</dbReference>
<dbReference type="GeneID" id="139352315"/>
<dbReference type="Gene3D" id="3.10.100.10">
    <property type="entry name" value="Mannose-Binding Protein A, subunit A"/>
    <property type="match status" value="1"/>
</dbReference>
<reference evidence="4" key="1">
    <citation type="submission" date="2025-05" db="UniProtKB">
        <authorList>
            <consortium name="RefSeq"/>
        </authorList>
    </citation>
    <scope>NUCLEOTIDE SEQUENCE [LARGE SCALE GENOMIC DNA]</scope>
</reference>
<dbReference type="SMART" id="SM00034">
    <property type="entry name" value="CLECT"/>
    <property type="match status" value="1"/>
</dbReference>
<dbReference type="PANTHER" id="PTHR22803">
    <property type="entry name" value="MANNOSE, PHOSPHOLIPASE, LECTIN RECEPTOR RELATED"/>
    <property type="match status" value="1"/>
</dbReference>
<protein>
    <submittedName>
        <fullName evidence="5">C-type lectin 37Da-like</fullName>
    </submittedName>
</protein>
<evidence type="ECO:0000256" key="2">
    <source>
        <dbReference type="SAM" id="SignalP"/>
    </source>
</evidence>
<accession>A0ABM4TKN0</accession>
<dbReference type="CDD" id="cd00037">
    <property type="entry name" value="CLECT"/>
    <property type="match status" value="1"/>
</dbReference>
<proteinExistence type="predicted"/>
<gene>
    <name evidence="5" type="primary">LOC139352315</name>
</gene>
<feature type="chain" id="PRO_5047119538" evidence="2">
    <location>
        <begin position="21"/>
        <end position="182"/>
    </location>
</feature>
<evidence type="ECO:0000313" key="5">
    <source>
        <dbReference type="RefSeq" id="XP_070850517.1"/>
    </source>
</evidence>
<dbReference type="InterPro" id="IPR018378">
    <property type="entry name" value="C-type_lectin_CS"/>
</dbReference>
<dbReference type="PROSITE" id="PS50041">
    <property type="entry name" value="C_TYPE_LECTIN_2"/>
    <property type="match status" value="1"/>
</dbReference>
<dbReference type="RefSeq" id="XP_070850517.1">
    <property type="nucleotide sequence ID" value="XM_070994416.1"/>
</dbReference>
<keyword evidence="4" id="KW-1185">Reference proteome</keyword>
<dbReference type="InterPro" id="IPR001304">
    <property type="entry name" value="C-type_lectin-like"/>
</dbReference>
<name>A0ABM4TKN0_DROSZ</name>
<dbReference type="SUPFAM" id="SSF56436">
    <property type="entry name" value="C-type lectin-like"/>
    <property type="match status" value="1"/>
</dbReference>